<evidence type="ECO:0000313" key="2">
    <source>
        <dbReference type="Proteomes" id="UP001269081"/>
    </source>
</evidence>
<dbReference type="Proteomes" id="UP001269081">
    <property type="component" value="Unassembled WGS sequence"/>
</dbReference>
<keyword evidence="2" id="KW-1185">Reference proteome</keyword>
<sequence length="56" mass="6499">MQSQRHLRNFFIRNISGSGITNKIRIILNKNNSKHRNKVLLKIKAIISLNIFLGLI</sequence>
<protein>
    <submittedName>
        <fullName evidence="1">Uncharacterized protein</fullName>
    </submittedName>
</protein>
<comment type="caution">
    <text evidence="1">The sequence shown here is derived from an EMBL/GenBank/DDBJ whole genome shotgun (WGS) entry which is preliminary data.</text>
</comment>
<accession>A0ABU1Y751</accession>
<organism evidence="1 2">
    <name type="scientific">Flavobacterium piscis</name>
    <dbReference type="NCBI Taxonomy" id="1114874"/>
    <lineage>
        <taxon>Bacteria</taxon>
        <taxon>Pseudomonadati</taxon>
        <taxon>Bacteroidota</taxon>
        <taxon>Flavobacteriia</taxon>
        <taxon>Flavobacteriales</taxon>
        <taxon>Flavobacteriaceae</taxon>
        <taxon>Flavobacterium</taxon>
    </lineage>
</organism>
<reference evidence="1 2" key="1">
    <citation type="submission" date="2023-07" db="EMBL/GenBank/DDBJ databases">
        <title>Sorghum-associated microbial communities from plants grown in Nebraska, USA.</title>
        <authorList>
            <person name="Schachtman D."/>
        </authorList>
    </citation>
    <scope>NUCLEOTIDE SEQUENCE [LARGE SCALE GENOMIC DNA]</scope>
    <source>
        <strain evidence="1 2">4129</strain>
    </source>
</reference>
<name>A0ABU1Y751_9FLAO</name>
<dbReference type="EMBL" id="JAVDWQ010000005">
    <property type="protein sequence ID" value="MDR7210062.1"/>
    <property type="molecule type" value="Genomic_DNA"/>
</dbReference>
<evidence type="ECO:0000313" key="1">
    <source>
        <dbReference type="EMBL" id="MDR7210062.1"/>
    </source>
</evidence>
<proteinExistence type="predicted"/>
<gene>
    <name evidence="1" type="ORF">J2W48_002001</name>
</gene>